<proteinExistence type="predicted"/>
<dbReference type="AlphaFoldDB" id="U1YHK1"/>
<dbReference type="Proteomes" id="UP000016511">
    <property type="component" value="Unassembled WGS sequence"/>
</dbReference>
<dbReference type="PATRIC" id="fig|649747.3.peg.1531"/>
<keyword evidence="2" id="KW-1185">Reference proteome</keyword>
<evidence type="ECO:0000313" key="1">
    <source>
        <dbReference type="EMBL" id="ERI10246.1"/>
    </source>
</evidence>
<organism evidence="1 2">
    <name type="scientific">Aneurinibacillus aneurinilyticus ATCC 12856</name>
    <dbReference type="NCBI Taxonomy" id="649747"/>
    <lineage>
        <taxon>Bacteria</taxon>
        <taxon>Bacillati</taxon>
        <taxon>Bacillota</taxon>
        <taxon>Bacilli</taxon>
        <taxon>Bacillales</taxon>
        <taxon>Paenibacillaceae</taxon>
        <taxon>Aneurinibacillus group</taxon>
        <taxon>Aneurinibacillus</taxon>
    </lineage>
</organism>
<dbReference type="HOGENOM" id="CLU_3148881_0_0_9"/>
<evidence type="ECO:0000313" key="2">
    <source>
        <dbReference type="Proteomes" id="UP000016511"/>
    </source>
</evidence>
<gene>
    <name evidence="1" type="ORF">HMPREF0083_01690</name>
</gene>
<dbReference type="STRING" id="649747.HMPREF0083_01690"/>
<sequence>MNIKVKWRWDTFVVGIALGLDKRFKSVGTVMICLGFMQVYLDRKVKVK</sequence>
<protein>
    <submittedName>
        <fullName evidence="1">Uncharacterized protein</fullName>
    </submittedName>
</protein>
<comment type="caution">
    <text evidence="1">The sequence shown here is derived from an EMBL/GenBank/DDBJ whole genome shotgun (WGS) entry which is preliminary data.</text>
</comment>
<dbReference type="GeneID" id="92842127"/>
<name>U1YHK1_ANEAE</name>
<dbReference type="RefSeq" id="WP_021619910.1">
    <property type="nucleotide sequence ID" value="NZ_KE952708.1"/>
</dbReference>
<reference evidence="1 2" key="1">
    <citation type="submission" date="2013-08" db="EMBL/GenBank/DDBJ databases">
        <authorList>
            <person name="Weinstock G."/>
            <person name="Sodergren E."/>
            <person name="Wylie T."/>
            <person name="Fulton L."/>
            <person name="Fulton R."/>
            <person name="Fronick C."/>
            <person name="O'Laughlin M."/>
            <person name="Godfrey J."/>
            <person name="Miner T."/>
            <person name="Herter B."/>
            <person name="Appelbaum E."/>
            <person name="Cordes M."/>
            <person name="Lek S."/>
            <person name="Wollam A."/>
            <person name="Pepin K.H."/>
            <person name="Palsikar V.B."/>
            <person name="Mitreva M."/>
            <person name="Wilson R.K."/>
        </authorList>
    </citation>
    <scope>NUCLEOTIDE SEQUENCE [LARGE SCALE GENOMIC DNA]</scope>
    <source>
        <strain evidence="1 2">ATCC 12856</strain>
    </source>
</reference>
<accession>U1YHK1</accession>
<dbReference type="EMBL" id="AWSJ01000112">
    <property type="protein sequence ID" value="ERI10246.1"/>
    <property type="molecule type" value="Genomic_DNA"/>
</dbReference>